<feature type="transmembrane region" description="Helical" evidence="1">
    <location>
        <begin position="69"/>
        <end position="99"/>
    </location>
</feature>
<proteinExistence type="predicted"/>
<feature type="transmembrane region" description="Helical" evidence="1">
    <location>
        <begin position="152"/>
        <end position="171"/>
    </location>
</feature>
<feature type="transmembrane region" description="Helical" evidence="1">
    <location>
        <begin position="215"/>
        <end position="235"/>
    </location>
</feature>
<dbReference type="EMBL" id="JADEXQ010000066">
    <property type="protein sequence ID" value="MBE9031503.1"/>
    <property type="molecule type" value="Genomic_DNA"/>
</dbReference>
<keyword evidence="3" id="KW-0645">Protease</keyword>
<keyword evidence="1" id="KW-0812">Transmembrane</keyword>
<dbReference type="AlphaFoldDB" id="A0A928Z5I2"/>
<dbReference type="GO" id="GO:0008237">
    <property type="term" value="F:metallopeptidase activity"/>
    <property type="evidence" value="ECO:0007669"/>
    <property type="project" value="UniProtKB-KW"/>
</dbReference>
<keyword evidence="3" id="KW-0482">Metalloprotease</keyword>
<keyword evidence="3" id="KW-0378">Hydrolase</keyword>
<keyword evidence="4" id="KW-1185">Reference proteome</keyword>
<feature type="transmembrane region" description="Helical" evidence="1">
    <location>
        <begin position="20"/>
        <end position="49"/>
    </location>
</feature>
<dbReference type="Proteomes" id="UP000625316">
    <property type="component" value="Unassembled WGS sequence"/>
</dbReference>
<dbReference type="Pfam" id="PF02517">
    <property type="entry name" value="Rce1-like"/>
    <property type="match status" value="1"/>
</dbReference>
<gene>
    <name evidence="3" type="ORF">IQ266_17360</name>
</gene>
<dbReference type="GO" id="GO:0080120">
    <property type="term" value="P:CAAX-box protein maturation"/>
    <property type="evidence" value="ECO:0007669"/>
    <property type="project" value="UniProtKB-ARBA"/>
</dbReference>
<evidence type="ECO:0000259" key="2">
    <source>
        <dbReference type="Pfam" id="PF02517"/>
    </source>
</evidence>
<reference evidence="3" key="1">
    <citation type="submission" date="2020-10" db="EMBL/GenBank/DDBJ databases">
        <authorList>
            <person name="Castelo-Branco R."/>
            <person name="Eusebio N."/>
            <person name="Adriana R."/>
            <person name="Vieira A."/>
            <person name="Brugerolle De Fraissinette N."/>
            <person name="Rezende De Castro R."/>
            <person name="Schneider M.P."/>
            <person name="Vasconcelos V."/>
            <person name="Leao P.N."/>
        </authorList>
    </citation>
    <scope>NUCLEOTIDE SEQUENCE</scope>
    <source>
        <strain evidence="3">LEGE 11480</strain>
    </source>
</reference>
<feature type="transmembrane region" description="Helical" evidence="1">
    <location>
        <begin position="281"/>
        <end position="298"/>
    </location>
</feature>
<accession>A0A928Z5I2</accession>
<comment type="caution">
    <text evidence="3">The sequence shown here is derived from an EMBL/GenBank/DDBJ whole genome shotgun (WGS) entry which is preliminary data.</text>
</comment>
<feature type="domain" description="CAAX prenyl protease 2/Lysostaphin resistance protein A-like" evidence="2">
    <location>
        <begin position="157"/>
        <end position="253"/>
    </location>
</feature>
<evidence type="ECO:0000313" key="3">
    <source>
        <dbReference type="EMBL" id="MBE9031503.1"/>
    </source>
</evidence>
<keyword evidence="1" id="KW-1133">Transmembrane helix</keyword>
<feature type="transmembrane region" description="Helical" evidence="1">
    <location>
        <begin position="242"/>
        <end position="261"/>
    </location>
</feature>
<sequence length="310" mass="34690">MSHHYLDAVHQGKNDWWRYLFGVLVIVFCGFFFGSLFAAIAGIGLLALVNPDPTVMRNPDQLEPLLRDFLAASPLINFVVQNLPFIALMLGIFLAVKLLHGRSFRSLISPMGQFSLSRFLTGYTLWFGLLGITLLVSYALSPGDFQWTFDPMQWGMLLIASLLLTPIQIAAEELFCRAYLMQGLGLLTRNRFVLVSLPSLLFALGHFSNPEMARGAVWMALLYWSLGVFLALLTLRDNRLELALGIHAAQNMFVLLVANTADSVLKTPSIWTIKETGDPQLSLIWLLAQGGLVYWLLFGRKSRRPVVDAE</sequence>
<dbReference type="GO" id="GO:0004175">
    <property type="term" value="F:endopeptidase activity"/>
    <property type="evidence" value="ECO:0007669"/>
    <property type="project" value="UniProtKB-ARBA"/>
</dbReference>
<dbReference type="PANTHER" id="PTHR39430">
    <property type="entry name" value="MEMBRANE-ASSOCIATED PROTEASE-RELATED"/>
    <property type="match status" value="1"/>
</dbReference>
<evidence type="ECO:0000256" key="1">
    <source>
        <dbReference type="SAM" id="Phobius"/>
    </source>
</evidence>
<keyword evidence="1" id="KW-0472">Membrane</keyword>
<dbReference type="InterPro" id="IPR003675">
    <property type="entry name" value="Rce1/LyrA-like_dom"/>
</dbReference>
<protein>
    <submittedName>
        <fullName evidence="3">CPBP family intramembrane metalloprotease</fullName>
    </submittedName>
</protein>
<dbReference type="PANTHER" id="PTHR39430:SF1">
    <property type="entry name" value="PROTEASE"/>
    <property type="match status" value="1"/>
</dbReference>
<organism evidence="3 4">
    <name type="scientific">Romeriopsis navalis LEGE 11480</name>
    <dbReference type="NCBI Taxonomy" id="2777977"/>
    <lineage>
        <taxon>Bacteria</taxon>
        <taxon>Bacillati</taxon>
        <taxon>Cyanobacteriota</taxon>
        <taxon>Cyanophyceae</taxon>
        <taxon>Leptolyngbyales</taxon>
        <taxon>Leptolyngbyaceae</taxon>
        <taxon>Romeriopsis</taxon>
        <taxon>Romeriopsis navalis</taxon>
    </lineage>
</organism>
<evidence type="ECO:0000313" key="4">
    <source>
        <dbReference type="Proteomes" id="UP000625316"/>
    </source>
</evidence>
<feature type="transmembrane region" description="Helical" evidence="1">
    <location>
        <begin position="120"/>
        <end position="140"/>
    </location>
</feature>
<feature type="transmembrane region" description="Helical" evidence="1">
    <location>
        <begin position="192"/>
        <end position="209"/>
    </location>
</feature>
<name>A0A928Z5I2_9CYAN</name>
<dbReference type="RefSeq" id="WP_264326331.1">
    <property type="nucleotide sequence ID" value="NZ_JADEXQ010000066.1"/>
</dbReference>